<gene>
    <name evidence="3" type="ORF">TrRE_jg1573</name>
</gene>
<dbReference type="Pfam" id="PF13637">
    <property type="entry name" value="Ank_4"/>
    <property type="match status" value="1"/>
</dbReference>
<dbReference type="InterPro" id="IPR052394">
    <property type="entry name" value="LRR-containing"/>
</dbReference>
<dbReference type="Pfam" id="PF13516">
    <property type="entry name" value="LRR_6"/>
    <property type="match status" value="3"/>
</dbReference>
<dbReference type="Gene3D" id="1.25.40.20">
    <property type="entry name" value="Ankyrin repeat-containing domain"/>
    <property type="match status" value="1"/>
</dbReference>
<keyword evidence="2" id="KW-0472">Membrane</keyword>
<dbReference type="InterPro" id="IPR002110">
    <property type="entry name" value="Ankyrin_rpt"/>
</dbReference>
<dbReference type="InterPro" id="IPR036770">
    <property type="entry name" value="Ankyrin_rpt-contain_sf"/>
</dbReference>
<accession>A0A9W6ZSB8</accession>
<organism evidence="3 4">
    <name type="scientific">Triparma retinervis</name>
    <dbReference type="NCBI Taxonomy" id="2557542"/>
    <lineage>
        <taxon>Eukaryota</taxon>
        <taxon>Sar</taxon>
        <taxon>Stramenopiles</taxon>
        <taxon>Ochrophyta</taxon>
        <taxon>Bolidophyceae</taxon>
        <taxon>Parmales</taxon>
        <taxon>Triparmaceae</taxon>
        <taxon>Triparma</taxon>
    </lineage>
</organism>
<name>A0A9W6ZSB8_9STRA</name>
<evidence type="ECO:0000256" key="1">
    <source>
        <dbReference type="PROSITE-ProRule" id="PRU00023"/>
    </source>
</evidence>
<dbReference type="InterPro" id="IPR001611">
    <property type="entry name" value="Leu-rich_rpt"/>
</dbReference>
<protein>
    <submittedName>
        <fullName evidence="3">Uncharacterized protein</fullName>
    </submittedName>
</protein>
<feature type="transmembrane region" description="Helical" evidence="2">
    <location>
        <begin position="491"/>
        <end position="509"/>
    </location>
</feature>
<dbReference type="PANTHER" id="PTHR24114:SF2">
    <property type="entry name" value="F-BOX DOMAIN-CONTAINING PROTEIN-RELATED"/>
    <property type="match status" value="1"/>
</dbReference>
<dbReference type="SMART" id="SM00368">
    <property type="entry name" value="LRR_RI"/>
    <property type="match status" value="10"/>
</dbReference>
<dbReference type="EMBL" id="BRXZ01006159">
    <property type="protein sequence ID" value="GMH56243.1"/>
    <property type="molecule type" value="Genomic_DNA"/>
</dbReference>
<keyword evidence="4" id="KW-1185">Reference proteome</keyword>
<dbReference type="SUPFAM" id="SSF52047">
    <property type="entry name" value="RNI-like"/>
    <property type="match status" value="2"/>
</dbReference>
<dbReference type="OrthoDB" id="2438322at2759"/>
<keyword evidence="2" id="KW-1133">Transmembrane helix</keyword>
<dbReference type="PROSITE" id="PS50088">
    <property type="entry name" value="ANK_REPEAT"/>
    <property type="match status" value="2"/>
</dbReference>
<dbReference type="SMART" id="SM00248">
    <property type="entry name" value="ANK"/>
    <property type="match status" value="3"/>
</dbReference>
<evidence type="ECO:0000256" key="2">
    <source>
        <dbReference type="SAM" id="Phobius"/>
    </source>
</evidence>
<dbReference type="Gene3D" id="3.80.10.10">
    <property type="entry name" value="Ribonuclease Inhibitor"/>
    <property type="match status" value="3"/>
</dbReference>
<evidence type="ECO:0000313" key="3">
    <source>
        <dbReference type="EMBL" id="GMH56243.1"/>
    </source>
</evidence>
<proteinExistence type="predicted"/>
<comment type="caution">
    <text evidence="3">The sequence shown here is derived from an EMBL/GenBank/DDBJ whole genome shotgun (WGS) entry which is preliminary data.</text>
</comment>
<dbReference type="InterPro" id="IPR032675">
    <property type="entry name" value="LRR_dom_sf"/>
</dbReference>
<dbReference type="PROSITE" id="PS50297">
    <property type="entry name" value="ANK_REP_REGION"/>
    <property type="match status" value="2"/>
</dbReference>
<dbReference type="PANTHER" id="PTHR24114">
    <property type="entry name" value="LEUCINE RICH REPEAT FAMILY PROTEIN"/>
    <property type="match status" value="1"/>
</dbReference>
<feature type="repeat" description="ANK" evidence="1">
    <location>
        <begin position="607"/>
        <end position="639"/>
    </location>
</feature>
<keyword evidence="2" id="KW-0812">Transmembrane</keyword>
<sequence>MNEPPTYQKQTAYYLQVFLLRETRKRLNIYLKKKQLLSLAARLELLYSVENMFSAARRKSPNDVLKWTYHLNPTAEMIGEQMKGIKNGAEGILLATPAEKVWESAYVVHEKSSSIKMIDPIIAFDVVQAMQFLSENLDAVNARESKDESEGDGKFRDTVINISGRRAGKELSTYREKKLHRQRTNSEMSSFSSSKSLLSATSSGLNQFKPGATILHYTMEGFKMDSKSLDFVHTLIACGMDCAIRSNLQENRNAISDKKSDGNSDLTTDDTVKGIISRRRDTAKKKREESETALLVKEESGLNEAGNEMRTRRVSKPKSTSKAMVGDYSVANILATYINGEYESNRAKKMGKGCSKSRLDRLRTLNDISERQRKKLSNAAFSEFCEEHSNPIDMIFNLYEDRLWYWKFLSQFFERAALVIIVTFWGGEEGTAMTGLILSSCLIGTMMVASWWSEPFIDPEQDRIDKITRATNFVNIVMGIFVESGLKGMNILALIVLTVVNVATFVAIIRSLKIVDLMDGFFSFFVSVRDYQKKFLLDEEIKRRTLSSNLMASICVGDKNVALSLLGEKLINFSFSLESKQVLAKLKKQHAAKGGIGVGNILDDVMVGWTLAHAAAASGDPDIVKRLITKGSPIDKSDINGDTPLHVAYRFGSMLAAKAFEGAGANPDALSDREMEDGKVLALKPAQMLDQESIIRSAEAGRYHDVSLLVHMSAMMDVQRTNVGDNKGDRLGGSHNIQDELYFYDKESTIQNASRSAFGVLVKREEFKDVRERIQMTVSKAGNWESLVAFMEGFYSLYGSEKIVEFGIDAKLNDRALQVLSANMALAPHLFPTEYKMKNNLVGDFGATALAEALTRIGVNARIDQGLDQGRLEAASDEVEKIEGEVEQDIYGGEIVEERDTFTHDSFDINTFQEKDFTLSAAGGVSINDGKKAKWLNEKLEKAESDEVRHKLIEHVCQKASPFAKHTCRNKMCRVVRNLDVGGFLNSTFSKSTMLTVHSGEHFAYSLDLSLNNISFKGVKELLLACWGGRQKNPEGGEHLVYEGGAPIKAMDLRNQNSSSLSEEEMQKLGKLARKALEQMNENGTAGGIKGELAQLFLVDSWGIGSEDEIVPFFGKESKTWMEDGGKKGKGQVEGRLLSFSDITLISAVLCNHTCAKMLDLSGHDLTSDSLELLSKHVLNRDNNTIEDLDLAFNNFGAQPKDGGGKGKDRNHDVLMEDGTGMFTLGGMEALTEALCRPRSVVKYLNLSSCKLGPAFRDKQESPIYVLMKGLRESESHNLVKIDLSNNDLGEFEGECITEAIQKPGVFENVLDLNLADNINLFYRYDTCSEFTKALQDNKVHRLNLRKLDLTRTGIANNEKCKLFGKVVNSCKLEVLILAKNLLHDVGAGYIYKALGSATGKNYLKELDLSECSLTHDFCLRDSAQVLHQLTLKKNTRMEKLILTKNENYFIEGGDNYSGKIVEGSEMLDVMGFGEGLGDEVEDQTRAEEAWGEGELQEEEDQIKVILERGLKEFNSIPLSDWYRRERRGDKGVEIVRFSFAEYEIFVGIDVKGAQVEIELFGSNNMHMKWIGDESVQDNTLMKGRIAQKKEEDLYDFLRKEIVQWEAVGEGEEGGEGVGVEARFTEIAKSEATLVKGKTAIACVEGIKGGEDGGRSGRVVVRSPCDGTFDNVVTHEREGDDDCAFDPRTLKCSSGIGSVGAKILGSLLLDRRSCYFLQKLDISSNRISSSGIKSLIESMKAGGNAVLLELNVSHNMLGREGGIAFASLINSQKFNPETLDMSFNNLEGLGAEEIGKALETNKTITSLNLSGNKEINAEERRELRDAEGESRTVFRGLTTLFQSLQKNTTITKLDLSERTCLNMTKDQALLCADNLRNKDCSIADLNLASNQLNSDTNELLFALKENESLERFNVGFNFYGNFGCEALCEILDDNSTLTHVDVRSNHFMGDEAGEMLSSAVMNNQRISTFLLSGNDIPEEDLKTIEDHLETIRLTGESMKVHEVLSKFQEGNIFDGSLMAHLLYRAKLGNAQRKAKSWSDDEQSSFDTSIRRDLLDSIRQSIQKYGFAEMLVNRISSIVDENPHQNLSKPIIESILELLPLEMDEAARTICTDSDEYWSLLDAKEEEGNEELKKAWMAKSADRDILLARQNSLLRTLCTLCSSFAVKEEIWRGKLNHLMFMFLERVLFRVRTEKTQGGRVNFVKYRINSVLPSVYKEFEGMHFSLKWAATEMLCMEKFGVARELSEGGRKVLAISQTRGKLAASSKNYDLLTNSAIKISCGLRILKVCTDETGESSVNDSRRVKKMIRKATEMCVLTLIDVLDVVSKKALRRYFKGEEAEAESWREVQVNAILLLQRYLRQGVEIGKGRDGGAGKEKKSFDALITSHGLNILKSIVNSNEAGMSLKTRINALHVLELCSDDVIFQQKVISNANSWIVWEAGKRGSNVNVEDESVVRVMDAVKRRKSSVVGAGGRLVDAVAIAGKAGAELSPAQKRWKKVVRTSFISGGFKFKKMDPLLLSIFRALIDLDHAFASKGGGGRVVNPDEVLLCKIGSSILSNLVLLDCGGALNGAMTICAFNQLEVLFNLFKGSFKLQEEGCEGAPIDLALNCSLVVRRLANTWWGCIELSRGCSNLVDMFAIATKGIKNMDGELEAEAELFEEKCLKIKENAVAAMGNIMCYVGEAGGKGDKALLSAREAMLREILEPSEVMVFEEMINDIREALDDADTGASSLFYASRFMSLMSVHAVSSGLSIGRLIKDECSGSLLNRCSEFRMEGAFGKIRDPAVLLTECLLVIRDYFEIETGHAGHKGDEKGDFVKGRRVLYKEIGHKADMFVQLVESERKERAESGEYTTKMVKCVKYDNGDVVRFQPEDSVVEYLEVFRSELALEGKGSMVATIWGGTLATVQEVVKIMNFLKSSGDWDKALGSWDECLREIIELGKGDQGRGIREETLGGAYGLLGGLASEVGEFRDLDLLAGCLAELKSLRTDNWMPLLLESCLGYCASCIGGKQMALKDERNACKEFLFDSLFGEKGGDKGGGKFLDLMWEVRRWQASKENTRMPILFNLGELLLSLCEEEGDEVLECLISRRWGGDDDGVEGEREESPGLGWIETLSGFIDVRTDPYRLVEVWASLMGLCLKYVLDNGKGGITELQRFMAVLLPISFGDERGDLQILGTNQSIVLRELLRVLRWEDSRSLKETMDGTSARETFYRRLVGNSESFKLVVSRLLEHAGTKDLEAFDEGDEYIGRDKSKCLTFSENLLRLLVGFFCSTFFDVYKATKSNLIMRFIKPLYATAPEWKFIQVFLDRRNESQRLALKFIEEIIKCDDSGYSFKHKGAVFLSLLNLFFGKEKGISDKIQEDIAGILLAIQAKEVESYEGHLEVFVRSWLNCDGKQKFTIDAPMKGRFDMSKQVKTPKLLLSLLIKHFLRREAHWETARDLVVKMKAGFLDMSRNKNQDIRGLFLKLCYIMLPTKERRTLRLERISNAEGVQATNAELDEAFKPIAEGNKEGKMELKRRRGRMIETYREITTGQQPYKALTALGGRLREELLYLVSDKFQLGLENLQLAVRKGTLNESYSMVFSAVSTLVSRGREVPPMDVLKDFFKVKGGYCMKLNKYLLEHIEESETGEELNLLHNALIRLDEFLHSKAVKVGVNQKYVVRLSDETGNIFERVLTQDDYGVGKLHHILLMFERAVFSKKLIKASLEREEQNTEEFEMLQGLTDEGVSIMALKEDKNLEIAKSRDSIMARPSSTPKICSTVSHNSSGFFKNTVLVTKMRAALDPASPETTVFKEILARCSEIDAKTGEDFTLGATEAIDLLCYLGQIIFTDGTGQGGKLNAQPWIEGILKSLEASLNVLGTSSIVRLLYLLNIVTRKTQNWKSSKFVKVMESITSNLLNDLHLQSDNSDLHLTLVLTIQVWTTVVESPSMTLEVAPGLLTAVQAITSLQELPIDLRILALRSMHTAMVCLATTEKTNKEKQDFVKSLSSKIKSEGCPTDFYEELLRGENEFFKVGIARVERLVQQISGLE</sequence>
<dbReference type="Proteomes" id="UP001165082">
    <property type="component" value="Unassembled WGS sequence"/>
</dbReference>
<reference evidence="3" key="1">
    <citation type="submission" date="2022-07" db="EMBL/GenBank/DDBJ databases">
        <title>Genome analysis of Parmales, a sister group of diatoms, reveals the evolutionary specialization of diatoms from phago-mixotrophs to photoautotrophs.</title>
        <authorList>
            <person name="Ban H."/>
            <person name="Sato S."/>
            <person name="Yoshikawa S."/>
            <person name="Kazumasa Y."/>
            <person name="Nakamura Y."/>
            <person name="Ichinomiya M."/>
            <person name="Saitoh K."/>
            <person name="Sato N."/>
            <person name="Blanc-Mathieu R."/>
            <person name="Endo H."/>
            <person name="Kuwata A."/>
            <person name="Ogata H."/>
        </authorList>
    </citation>
    <scope>NUCLEOTIDE SEQUENCE</scope>
</reference>
<feature type="non-terminal residue" evidence="3">
    <location>
        <position position="4031"/>
    </location>
</feature>
<dbReference type="SUPFAM" id="SSF48403">
    <property type="entry name" value="Ankyrin repeat"/>
    <property type="match status" value="1"/>
</dbReference>
<keyword evidence="1" id="KW-0040">ANK repeat</keyword>
<feature type="repeat" description="ANK" evidence="1">
    <location>
        <begin position="640"/>
        <end position="672"/>
    </location>
</feature>
<evidence type="ECO:0000313" key="4">
    <source>
        <dbReference type="Proteomes" id="UP001165082"/>
    </source>
</evidence>